<dbReference type="Gene3D" id="1.10.260.40">
    <property type="entry name" value="lambda repressor-like DNA-binding domains"/>
    <property type="match status" value="1"/>
</dbReference>
<dbReference type="GO" id="GO:0003677">
    <property type="term" value="F:DNA binding"/>
    <property type="evidence" value="ECO:0007669"/>
    <property type="project" value="InterPro"/>
</dbReference>
<organism evidence="3">
    <name type="scientific">Helicobacter cynogastricus</name>
    <dbReference type="NCBI Taxonomy" id="329937"/>
    <lineage>
        <taxon>Bacteria</taxon>
        <taxon>Pseudomonadati</taxon>
        <taxon>Campylobacterota</taxon>
        <taxon>Epsilonproteobacteria</taxon>
        <taxon>Campylobacterales</taxon>
        <taxon>Helicobacteraceae</taxon>
        <taxon>Helicobacter</taxon>
    </lineage>
</organism>
<evidence type="ECO:0000256" key="2">
    <source>
        <dbReference type="SAM" id="Phobius"/>
    </source>
</evidence>
<accession>A0A1R3UCQ9</accession>
<protein>
    <submittedName>
        <fullName evidence="3">OMP62</fullName>
    </submittedName>
</protein>
<keyword evidence="2" id="KW-0472">Membrane</keyword>
<sequence length="317" mass="35875">MDTQDKLSELDKNLAFLREKGLKEINKATKIANPKLEAILEKRFEDLQRVHAVGFLQILEKEYGLDLSQWLVEYDKILFVKPPSSLESDVATPSEELPFVDTKRSDPEILKTFQPKKSSKWAWIALAILLVGAGVYVYRTKISFMTSDTDQQPLQISKTPPPPSQPQPPTSQAVPAPQPAITPPSPPSSVDTPLQAPAPSAQEAPDTQQLSTQEQEDSVPQTLSAKPNTILIIPKEEMWMESIDLTTKRKTQMTLKEPFSLETKEHRWLLAFGHGSLSLEANGQTLDFDQKRPLRFLYTPKNGLRRVSYTHYQEWSR</sequence>
<feature type="compositionally biased region" description="Pro residues" evidence="1">
    <location>
        <begin position="176"/>
        <end position="187"/>
    </location>
</feature>
<feature type="compositionally biased region" description="Polar residues" evidence="1">
    <location>
        <begin position="205"/>
        <end position="227"/>
    </location>
</feature>
<dbReference type="RefSeq" id="WP_104749125.1">
    <property type="nucleotide sequence ID" value="NZ_FZMQ01000004.1"/>
</dbReference>
<dbReference type="InterPro" id="IPR010982">
    <property type="entry name" value="Lambda_DNA-bd_dom_sf"/>
</dbReference>
<proteinExistence type="predicted"/>
<keyword evidence="2" id="KW-1133">Transmembrane helix</keyword>
<dbReference type="EMBL" id="LT633452">
    <property type="protein sequence ID" value="SFZ72063.1"/>
    <property type="molecule type" value="Genomic_DNA"/>
</dbReference>
<feature type="compositionally biased region" description="Polar residues" evidence="1">
    <location>
        <begin position="149"/>
        <end position="158"/>
    </location>
</feature>
<evidence type="ECO:0000313" key="3">
    <source>
        <dbReference type="EMBL" id="SFZ72063.1"/>
    </source>
</evidence>
<feature type="region of interest" description="Disordered" evidence="1">
    <location>
        <begin position="149"/>
        <end position="227"/>
    </location>
</feature>
<reference evidence="3" key="1">
    <citation type="submission" date="2016-10" db="EMBL/GenBank/DDBJ databases">
        <title>Proteomic and phylogenetic analysis of the outer membrane protein repertoire of gastric Helicobacter species.</title>
        <authorList>
            <person name="Joosten M."/>
        </authorList>
    </citation>
    <scope>NUCLEOTIDE SEQUENCE</scope>
    <source>
        <strain evidence="3">JKM4</strain>
    </source>
</reference>
<keyword evidence="2" id="KW-0812">Transmembrane</keyword>
<feature type="compositionally biased region" description="Pro residues" evidence="1">
    <location>
        <begin position="159"/>
        <end position="169"/>
    </location>
</feature>
<name>A0A1R3UCQ9_9HELI</name>
<feature type="transmembrane region" description="Helical" evidence="2">
    <location>
        <begin position="121"/>
        <end position="138"/>
    </location>
</feature>
<gene>
    <name evidence="3" type="primary">omp62</name>
</gene>
<dbReference type="AlphaFoldDB" id="A0A1R3UCQ9"/>
<dbReference type="OrthoDB" id="5372824at2"/>
<evidence type="ECO:0000256" key="1">
    <source>
        <dbReference type="SAM" id="MobiDB-lite"/>
    </source>
</evidence>